<accession>A0A411JQ72</accession>
<dbReference type="PANTHER" id="PTHR13501:SF10">
    <property type="entry name" value="LARGE RIBOSOMAL SUBUNIT PROTEIN UL22M"/>
    <property type="match status" value="1"/>
</dbReference>
<dbReference type="HAMAP" id="MF_01331_B">
    <property type="entry name" value="Ribosomal_uL22_B"/>
    <property type="match status" value="1"/>
</dbReference>
<organism evidence="10">
    <name type="scientific">Cistanthe grandiflora</name>
    <dbReference type="NCBI Taxonomy" id="107587"/>
    <lineage>
        <taxon>Eukaryota</taxon>
        <taxon>Viridiplantae</taxon>
        <taxon>Streptophyta</taxon>
        <taxon>Embryophyta</taxon>
        <taxon>Tracheophyta</taxon>
        <taxon>Spermatophyta</taxon>
        <taxon>Magnoliopsida</taxon>
        <taxon>eudicotyledons</taxon>
        <taxon>Gunneridae</taxon>
        <taxon>Pentapetalae</taxon>
        <taxon>Caryophyllales</taxon>
        <taxon>Cactineae</taxon>
        <taxon>Montiaceae</taxon>
        <taxon>Cistanthe</taxon>
    </lineage>
</organism>
<dbReference type="Gene3D" id="3.90.470.10">
    <property type="entry name" value="Ribosomal protein L22/L17"/>
    <property type="match status" value="1"/>
</dbReference>
<dbReference type="GeneID" id="39416528"/>
<dbReference type="RefSeq" id="YP_009571386.1">
    <property type="nucleotide sequence ID" value="NC_041295.1"/>
</dbReference>
<keyword evidence="5" id="KW-0694">RNA-binding</keyword>
<evidence type="ECO:0000256" key="9">
    <source>
        <dbReference type="RuleBase" id="RU004005"/>
    </source>
</evidence>
<name>A0A411JQ72_9CARY</name>
<comment type="subcellular location">
    <subcellularLocation>
        <location evidence="1">Plastid</location>
    </subcellularLocation>
</comment>
<dbReference type="GO" id="GO:0015934">
    <property type="term" value="C:large ribosomal subunit"/>
    <property type="evidence" value="ECO:0007669"/>
    <property type="project" value="InterPro"/>
</dbReference>
<sequence length="188" mass="22019">MLNNLRKRDRYEMYYLSQVEQGKNRDGVYALGQYIPMSVDKARRVIDQIRGRSYEESLMILELMPYRACYPILKLIYSAAANASHNKGFNKADLMITKAEVNKGTTMKKLKPRARGRSYMIKRPTCHITIVLKDMSYLKGFREEITSFSIKRRQEIMATSNSYTKMGYLVLELILRGEMDWGEEPELY</sequence>
<dbReference type="InterPro" id="IPR005727">
    <property type="entry name" value="Ribosomal_uL22_bac/chlpt-type"/>
</dbReference>
<dbReference type="FunFam" id="3.90.470.10:FF:000006">
    <property type="entry name" value="50S ribosomal protein L22, chloroplastic"/>
    <property type="match status" value="1"/>
</dbReference>
<dbReference type="Pfam" id="PF00237">
    <property type="entry name" value="Ribosomal_L22"/>
    <property type="match status" value="1"/>
</dbReference>
<evidence type="ECO:0000256" key="6">
    <source>
        <dbReference type="ARBA" id="ARBA00022980"/>
    </source>
</evidence>
<dbReference type="GO" id="GO:0003735">
    <property type="term" value="F:structural constituent of ribosome"/>
    <property type="evidence" value="ECO:0007669"/>
    <property type="project" value="InterPro"/>
</dbReference>
<dbReference type="InterPro" id="IPR047867">
    <property type="entry name" value="Ribosomal_uL22_bac/org-type"/>
</dbReference>
<dbReference type="CDD" id="cd00336">
    <property type="entry name" value="Ribosomal_L22"/>
    <property type="match status" value="1"/>
</dbReference>
<protein>
    <recommendedName>
        <fullName evidence="8">Large ribosomal subunit protein uL22c</fullName>
    </recommendedName>
</protein>
<dbReference type="NCBIfam" id="TIGR01044">
    <property type="entry name" value="rplV_bact"/>
    <property type="match status" value="1"/>
</dbReference>
<evidence type="ECO:0000256" key="3">
    <source>
        <dbReference type="ARBA" id="ARBA00022640"/>
    </source>
</evidence>
<dbReference type="EMBL" id="MK397863">
    <property type="protein sequence ID" value="QBC67220.1"/>
    <property type="molecule type" value="Genomic_DNA"/>
</dbReference>
<dbReference type="AlphaFoldDB" id="A0A411JQ72"/>
<dbReference type="PROSITE" id="PS00464">
    <property type="entry name" value="RIBOSOMAL_L22"/>
    <property type="match status" value="1"/>
</dbReference>
<evidence type="ECO:0000256" key="8">
    <source>
        <dbReference type="ARBA" id="ARBA00035285"/>
    </source>
</evidence>
<evidence type="ECO:0000256" key="2">
    <source>
        <dbReference type="ARBA" id="ARBA00009451"/>
    </source>
</evidence>
<evidence type="ECO:0000313" key="10">
    <source>
        <dbReference type="EMBL" id="QBC67220.1"/>
    </source>
</evidence>
<geneLocation type="plastid" evidence="10"/>
<dbReference type="SUPFAM" id="SSF54843">
    <property type="entry name" value="Ribosomal protein L22"/>
    <property type="match status" value="1"/>
</dbReference>
<proteinExistence type="inferred from homology"/>
<reference evidence="10" key="1">
    <citation type="journal article" date="2019" name="Mol. Phylogenet. Evol.">
        <title>Plastid phylogenomic insights into the evolution of Caryophyllales.</title>
        <authorList>
            <person name="Yao G."/>
            <person name="Jin J.J."/>
            <person name="Li H.T."/>
            <person name="Yang J.B."/>
            <person name="Shiva Mandala V."/>
            <person name="Croley M."/>
            <person name="Mostow R."/>
            <person name="Douglas N.A."/>
            <person name="Chase M.W."/>
            <person name="Christenhusz M.J."/>
            <person name="Soltis D.E."/>
            <person name="Soltis P.S."/>
            <person name="Smith S.A."/>
            <person name="Brockington S.F."/>
            <person name="Moore M.J."/>
            <person name="Yi T.S."/>
            <person name="Li D.Z."/>
        </authorList>
    </citation>
    <scope>NUCLEOTIDE SEQUENCE</scope>
</reference>
<keyword evidence="7 9" id="KW-0687">Ribonucleoprotein</keyword>
<keyword evidence="3 10" id="KW-0934">Plastid</keyword>
<dbReference type="GO" id="GO:0009536">
    <property type="term" value="C:plastid"/>
    <property type="evidence" value="ECO:0007669"/>
    <property type="project" value="UniProtKB-SubCell"/>
</dbReference>
<dbReference type="InterPro" id="IPR018260">
    <property type="entry name" value="Ribosomal_uL22_CS"/>
</dbReference>
<gene>
    <name evidence="10" type="primary">rpl22</name>
</gene>
<evidence type="ECO:0000256" key="7">
    <source>
        <dbReference type="ARBA" id="ARBA00023274"/>
    </source>
</evidence>
<dbReference type="InterPro" id="IPR036394">
    <property type="entry name" value="Ribosomal_uL22_sf"/>
</dbReference>
<keyword evidence="6 9" id="KW-0689">Ribosomal protein</keyword>
<keyword evidence="4" id="KW-0699">rRNA-binding</keyword>
<dbReference type="GO" id="GO:0019843">
    <property type="term" value="F:rRNA binding"/>
    <property type="evidence" value="ECO:0007669"/>
    <property type="project" value="UniProtKB-KW"/>
</dbReference>
<dbReference type="GO" id="GO:0006412">
    <property type="term" value="P:translation"/>
    <property type="evidence" value="ECO:0007669"/>
    <property type="project" value="InterPro"/>
</dbReference>
<comment type="similarity">
    <text evidence="2 9">Belongs to the universal ribosomal protein uL22 family.</text>
</comment>
<evidence type="ECO:0000256" key="5">
    <source>
        <dbReference type="ARBA" id="ARBA00022884"/>
    </source>
</evidence>
<evidence type="ECO:0000256" key="1">
    <source>
        <dbReference type="ARBA" id="ARBA00004474"/>
    </source>
</evidence>
<dbReference type="InterPro" id="IPR001063">
    <property type="entry name" value="Ribosomal_uL22"/>
</dbReference>
<dbReference type="PANTHER" id="PTHR13501">
    <property type="entry name" value="CHLOROPLAST 50S RIBOSOMAL PROTEIN L22-RELATED"/>
    <property type="match status" value="1"/>
</dbReference>
<evidence type="ECO:0000256" key="4">
    <source>
        <dbReference type="ARBA" id="ARBA00022730"/>
    </source>
</evidence>